<keyword evidence="2" id="KW-0808">Transferase</keyword>
<evidence type="ECO:0000313" key="3">
    <source>
        <dbReference type="Proteomes" id="UP000009342"/>
    </source>
</evidence>
<comment type="caution">
    <text evidence="2">The sequence shown here is derived from an EMBL/GenBank/DDBJ whole genome shotgun (WGS) entry which is preliminary data.</text>
</comment>
<reference evidence="3" key="1">
    <citation type="journal article" date="2012" name="PLoS ONE">
        <title>Comparative analysis of genome sequences covering the seven cronobacter species.</title>
        <authorList>
            <person name="Joseph S."/>
            <person name="Desai P."/>
            <person name="Ji Y."/>
            <person name="Cummings C.A."/>
            <person name="Shih R."/>
            <person name="Degoricija L."/>
            <person name="Rico A."/>
            <person name="Brzoska P."/>
            <person name="Hamby S.E."/>
            <person name="Masood N."/>
            <person name="Hariri S."/>
            <person name="Sonbol H."/>
            <person name="Chuzhanova N."/>
            <person name="McClelland M."/>
            <person name="Furtado M.R."/>
            <person name="Forsythe S.J."/>
        </authorList>
    </citation>
    <scope>NUCLEOTIDE SEQUENCE [LARGE SCALE GENOMIC DNA]</scope>
    <source>
        <strain evidence="3">1210</strain>
    </source>
</reference>
<organism evidence="2 3">
    <name type="scientific">Cronobacter dublinensis 1210</name>
    <dbReference type="NCBI Taxonomy" id="1208656"/>
    <lineage>
        <taxon>Bacteria</taxon>
        <taxon>Pseudomonadati</taxon>
        <taxon>Pseudomonadota</taxon>
        <taxon>Gammaproteobacteria</taxon>
        <taxon>Enterobacterales</taxon>
        <taxon>Enterobacteriaceae</taxon>
        <taxon>Cronobacter</taxon>
    </lineage>
</organism>
<dbReference type="Pfam" id="PF09524">
    <property type="entry name" value="Phg_2220_C"/>
    <property type="match status" value="1"/>
</dbReference>
<dbReference type="Proteomes" id="UP000009342">
    <property type="component" value="Unassembled WGS sequence"/>
</dbReference>
<sequence length="86" mass="10311">MDDLQLVVDYKHEHWHDTEMYDYMRPQTLFVPGKLEGYLLSATRWKERGRPPRQQWKQRSVQRDDSAFKASYAGVDYSQVPEGFRS</sequence>
<keyword evidence="2" id="KW-0032">Aminotransferase</keyword>
<keyword evidence="2" id="KW-0238">DNA-binding</keyword>
<dbReference type="InterPro" id="IPR011741">
    <property type="entry name" value="Phg_2220_C"/>
</dbReference>
<name>A0ABM9QAL3_9ENTR</name>
<gene>
    <name evidence="2" type="ORF">BN134_3415</name>
</gene>
<dbReference type="GO" id="GO:0003677">
    <property type="term" value="F:DNA binding"/>
    <property type="evidence" value="ECO:0007669"/>
    <property type="project" value="UniProtKB-KW"/>
</dbReference>
<protein>
    <submittedName>
        <fullName evidence="2">Transcriptional regulators containing a DNA-binding HTH domain and an aminotransferase domain (MocR family) and their eukaryotic orthologs</fullName>
    </submittedName>
</protein>
<evidence type="ECO:0000313" key="2">
    <source>
        <dbReference type="EMBL" id="CCJ82648.1"/>
    </source>
</evidence>
<evidence type="ECO:0000259" key="1">
    <source>
        <dbReference type="Pfam" id="PF09524"/>
    </source>
</evidence>
<dbReference type="GO" id="GO:0008483">
    <property type="term" value="F:transaminase activity"/>
    <property type="evidence" value="ECO:0007669"/>
    <property type="project" value="UniProtKB-KW"/>
</dbReference>
<feature type="domain" description="Phage conserved hypothetical protein C-terminal" evidence="1">
    <location>
        <begin position="2"/>
        <end position="39"/>
    </location>
</feature>
<keyword evidence="3" id="KW-1185">Reference proteome</keyword>
<accession>A0ABM9QAL3</accession>
<proteinExistence type="predicted"/>
<dbReference type="EMBL" id="CAKZ01000159">
    <property type="protein sequence ID" value="CCJ82648.1"/>
    <property type="molecule type" value="Genomic_DNA"/>
</dbReference>